<dbReference type="AlphaFoldDB" id="A0A0F3GKI8"/>
<proteinExistence type="predicted"/>
<evidence type="ECO:0000313" key="2">
    <source>
        <dbReference type="Proteomes" id="UP000033423"/>
    </source>
</evidence>
<gene>
    <name evidence="1" type="ORF">MBAV_005409</name>
</gene>
<comment type="caution">
    <text evidence="1">The sequence shown here is derived from an EMBL/GenBank/DDBJ whole genome shotgun (WGS) entry which is preliminary data.</text>
</comment>
<sequence length="64" mass="7586">MLSYDRIRRFHRFTDEQIDDFVEELNEFAIITAGNIRVDVIKDDPTKADLMQEVVRILTILQFA</sequence>
<accession>A0A0F3GKI8</accession>
<organism evidence="1 2">
    <name type="scientific">Candidatus Magnetobacterium bavaricum</name>
    <dbReference type="NCBI Taxonomy" id="29290"/>
    <lineage>
        <taxon>Bacteria</taxon>
        <taxon>Pseudomonadati</taxon>
        <taxon>Nitrospirota</taxon>
        <taxon>Thermodesulfovibrionia</taxon>
        <taxon>Thermodesulfovibrionales</taxon>
        <taxon>Candidatus Magnetobacteriaceae</taxon>
        <taxon>Candidatus Magnetobacterium</taxon>
    </lineage>
</organism>
<protein>
    <submittedName>
        <fullName evidence="1">Uncharacterized protein</fullName>
    </submittedName>
</protein>
<keyword evidence="2" id="KW-1185">Reference proteome</keyword>
<name>A0A0F3GKI8_9BACT</name>
<reference evidence="1 2" key="1">
    <citation type="submission" date="2015-02" db="EMBL/GenBank/DDBJ databases">
        <title>Single-cell genomics of uncultivated deep-branching MTB reveals a conserved set of magnetosome genes.</title>
        <authorList>
            <person name="Kolinko S."/>
            <person name="Richter M."/>
            <person name="Glockner F.O."/>
            <person name="Brachmann A."/>
            <person name="Schuler D."/>
        </authorList>
    </citation>
    <scope>NUCLEOTIDE SEQUENCE [LARGE SCALE GENOMIC DNA]</scope>
    <source>
        <strain evidence="1">TM-1</strain>
    </source>
</reference>
<dbReference type="EMBL" id="LACI01002335">
    <property type="protein sequence ID" value="KJU82396.1"/>
    <property type="molecule type" value="Genomic_DNA"/>
</dbReference>
<dbReference type="Proteomes" id="UP000033423">
    <property type="component" value="Unassembled WGS sequence"/>
</dbReference>
<evidence type="ECO:0000313" key="1">
    <source>
        <dbReference type="EMBL" id="KJU82396.1"/>
    </source>
</evidence>